<comment type="similarity">
    <text evidence="2">Belongs to the membrane fusion protein (MFP) (TC 8.A.1) family.</text>
</comment>
<dbReference type="GO" id="GO:0005886">
    <property type="term" value="C:plasma membrane"/>
    <property type="evidence" value="ECO:0007669"/>
    <property type="project" value="TreeGrafter"/>
</dbReference>
<evidence type="ECO:0000256" key="4">
    <source>
        <dbReference type="PROSITE-ProRule" id="PRU00335"/>
    </source>
</evidence>
<dbReference type="Proteomes" id="UP000709959">
    <property type="component" value="Unassembled WGS sequence"/>
</dbReference>
<dbReference type="Gene3D" id="2.40.50.100">
    <property type="match status" value="1"/>
</dbReference>
<comment type="caution">
    <text evidence="7">The sequence shown here is derived from an EMBL/GenBank/DDBJ whole genome shotgun (WGS) entry which is preliminary data.</text>
</comment>
<comment type="subcellular location">
    <subcellularLocation>
        <location evidence="1">Cell envelope</location>
    </subcellularLocation>
</comment>
<dbReference type="InterPro" id="IPR058626">
    <property type="entry name" value="MdtA-like_b-barrel"/>
</dbReference>
<dbReference type="InterPro" id="IPR009057">
    <property type="entry name" value="Homeodomain-like_sf"/>
</dbReference>
<dbReference type="Pfam" id="PF00440">
    <property type="entry name" value="TetR_N"/>
    <property type="match status" value="1"/>
</dbReference>
<evidence type="ECO:0000259" key="6">
    <source>
        <dbReference type="PROSITE" id="PS50977"/>
    </source>
</evidence>
<dbReference type="Gene3D" id="1.10.357.10">
    <property type="entry name" value="Tetracycline Repressor, domain 2"/>
    <property type="match status" value="1"/>
</dbReference>
<keyword evidence="3 4" id="KW-0238">DNA-binding</keyword>
<dbReference type="InterPro" id="IPR001647">
    <property type="entry name" value="HTH_TetR"/>
</dbReference>
<dbReference type="EMBL" id="JADKCH010000018">
    <property type="protein sequence ID" value="MBK8573438.1"/>
    <property type="molecule type" value="Genomic_DNA"/>
</dbReference>
<dbReference type="Pfam" id="PF25876">
    <property type="entry name" value="HH_MFP_RND"/>
    <property type="match status" value="1"/>
</dbReference>
<dbReference type="InterPro" id="IPR006143">
    <property type="entry name" value="RND_pump_MFP"/>
</dbReference>
<gene>
    <name evidence="7" type="ORF">IPN91_12530</name>
</gene>
<dbReference type="Gene3D" id="1.10.287.470">
    <property type="entry name" value="Helix hairpin bin"/>
    <property type="match status" value="1"/>
</dbReference>
<organism evidence="7 8">
    <name type="scientific">Candidatus Geothrix odensensis</name>
    <dbReference type="NCBI Taxonomy" id="2954440"/>
    <lineage>
        <taxon>Bacteria</taxon>
        <taxon>Pseudomonadati</taxon>
        <taxon>Acidobacteriota</taxon>
        <taxon>Holophagae</taxon>
        <taxon>Holophagales</taxon>
        <taxon>Holophagaceae</taxon>
        <taxon>Geothrix</taxon>
    </lineage>
</organism>
<dbReference type="Pfam" id="PF25944">
    <property type="entry name" value="Beta-barrel_RND"/>
    <property type="match status" value="1"/>
</dbReference>
<dbReference type="PANTHER" id="PTHR30158">
    <property type="entry name" value="ACRA/E-RELATED COMPONENT OF DRUG EFFLUX TRANSPORTER"/>
    <property type="match status" value="1"/>
</dbReference>
<dbReference type="Gene3D" id="2.40.420.20">
    <property type="match status" value="1"/>
</dbReference>
<dbReference type="Pfam" id="PF25967">
    <property type="entry name" value="RND-MFP_C"/>
    <property type="match status" value="1"/>
</dbReference>
<dbReference type="SUPFAM" id="SSF111369">
    <property type="entry name" value="HlyD-like secretion proteins"/>
    <property type="match status" value="1"/>
</dbReference>
<dbReference type="Pfam" id="PF25917">
    <property type="entry name" value="BSH_RND"/>
    <property type="match status" value="1"/>
</dbReference>
<dbReference type="GO" id="GO:0022857">
    <property type="term" value="F:transmembrane transporter activity"/>
    <property type="evidence" value="ECO:0007669"/>
    <property type="project" value="InterPro"/>
</dbReference>
<dbReference type="Gene3D" id="2.40.30.170">
    <property type="match status" value="1"/>
</dbReference>
<evidence type="ECO:0000256" key="3">
    <source>
        <dbReference type="ARBA" id="ARBA00023125"/>
    </source>
</evidence>
<evidence type="ECO:0000313" key="7">
    <source>
        <dbReference type="EMBL" id="MBK8573438.1"/>
    </source>
</evidence>
<dbReference type="GO" id="GO:0030313">
    <property type="term" value="C:cell envelope"/>
    <property type="evidence" value="ECO:0007669"/>
    <property type="project" value="UniProtKB-SubCell"/>
</dbReference>
<dbReference type="InterPro" id="IPR058624">
    <property type="entry name" value="MdtA-like_HH"/>
</dbReference>
<dbReference type="NCBIfam" id="TIGR01730">
    <property type="entry name" value="RND_mfp"/>
    <property type="match status" value="1"/>
</dbReference>
<evidence type="ECO:0000313" key="8">
    <source>
        <dbReference type="Proteomes" id="UP000709959"/>
    </source>
</evidence>
<dbReference type="GO" id="GO:0046677">
    <property type="term" value="P:response to antibiotic"/>
    <property type="evidence" value="ECO:0007669"/>
    <property type="project" value="TreeGrafter"/>
</dbReference>
<dbReference type="PROSITE" id="PS50977">
    <property type="entry name" value="HTH_TETR_2"/>
    <property type="match status" value="1"/>
</dbReference>
<dbReference type="InterPro" id="IPR058627">
    <property type="entry name" value="MdtA-like_C"/>
</dbReference>
<protein>
    <submittedName>
        <fullName evidence="7">Efflux RND transporter periplasmic adaptor subunit</fullName>
    </submittedName>
</protein>
<dbReference type="SUPFAM" id="SSF46689">
    <property type="entry name" value="Homeodomain-like"/>
    <property type="match status" value="1"/>
</dbReference>
<feature type="DNA-binding region" description="H-T-H motif" evidence="4">
    <location>
        <begin position="33"/>
        <end position="52"/>
    </location>
</feature>
<evidence type="ECO:0000256" key="1">
    <source>
        <dbReference type="ARBA" id="ARBA00004196"/>
    </source>
</evidence>
<feature type="region of interest" description="Disordered" evidence="5">
    <location>
        <begin position="205"/>
        <end position="244"/>
    </location>
</feature>
<name>A0A936K674_9BACT</name>
<sequence length="625" mass="68368">MRLCLDRVASSTRETFLEAGLLCFSEQGFEGTSLRMVANRAGKPMSLIAHHFGNKEGLYLAVFKDMLAERRSGQFAGPVTGLDELQRDPVRASALLRDLIIGVFKEMRSTFENGDPKRMAYFRLWLTAIRMPIPELEPLIRERLAPLRIQIAACIQAIRPDLPSEEIPFGALSCTASAWQTPCCTTSISWCSVPIAIPNPRITWQSRSPTSPCAPSAALRPRDQTGHPLETQNDNLPRPLSGAPMKRTTSLTNLAWMGPFVLLGLSLILGCQKKRQTPSPEVYVLPSAQRDVPVVMELVGQTTGSLDVEIRARVEGYLEGIHYQEGQPVKKGELLFTIESKTFQSLVSQRRADLASAEARLNLADLEVNRLKPLAEQQAVSRQTFDSALSAQKTSHASVDAARAALDKALLDLSYTSITAPTSGLADFAKVKPGNLVGRGDSTLLTTLSNVDPIHVIVGMQEGDYLKLAEHTLRGSRPLEGENAPSAELILSDGSVHPQKGRFDAVQRGVDPRTGTISVRAVFPNPEHRVRPGQFVKVRFTYELLKGAVVVPQRAVQEIQGAYQVAVVEAGKIQLCPVKMGPRYGDDWVVSEGLKPNEPVVVEGLQRIKQGLPVTAKPFVMAGRN</sequence>
<dbReference type="InterPro" id="IPR058625">
    <property type="entry name" value="MdtA-like_BSH"/>
</dbReference>
<accession>A0A936K674</accession>
<evidence type="ECO:0000256" key="2">
    <source>
        <dbReference type="ARBA" id="ARBA00009477"/>
    </source>
</evidence>
<dbReference type="AlphaFoldDB" id="A0A936K674"/>
<feature type="domain" description="HTH tetR-type" evidence="6">
    <location>
        <begin position="10"/>
        <end position="70"/>
    </location>
</feature>
<reference evidence="7 8" key="1">
    <citation type="submission" date="2020-10" db="EMBL/GenBank/DDBJ databases">
        <title>Connecting structure to function with the recovery of over 1000 high-quality activated sludge metagenome-assembled genomes encoding full-length rRNA genes using long-read sequencing.</title>
        <authorList>
            <person name="Singleton C.M."/>
            <person name="Petriglieri F."/>
            <person name="Kristensen J.M."/>
            <person name="Kirkegaard R.H."/>
            <person name="Michaelsen T.Y."/>
            <person name="Andersen M.H."/>
            <person name="Karst S.M."/>
            <person name="Dueholm M.S."/>
            <person name="Nielsen P.H."/>
            <person name="Albertsen M."/>
        </authorList>
    </citation>
    <scope>NUCLEOTIDE SEQUENCE [LARGE SCALE GENOMIC DNA]</scope>
    <source>
        <strain evidence="7">OdNE_18-Q3-R46-58_MAXAC.008</strain>
    </source>
</reference>
<dbReference type="GO" id="GO:0003677">
    <property type="term" value="F:DNA binding"/>
    <property type="evidence" value="ECO:0007669"/>
    <property type="project" value="UniProtKB-UniRule"/>
</dbReference>
<evidence type="ECO:0000256" key="5">
    <source>
        <dbReference type="SAM" id="MobiDB-lite"/>
    </source>
</evidence>
<proteinExistence type="inferred from homology"/>